<proteinExistence type="predicted"/>
<name>A0ABV8NXE8_9BURK</name>
<dbReference type="EMBL" id="JBHSBV010000004">
    <property type="protein sequence ID" value="MFC4201619.1"/>
    <property type="molecule type" value="Genomic_DNA"/>
</dbReference>
<keyword evidence="2" id="KW-1185">Reference proteome</keyword>
<reference evidence="2" key="1">
    <citation type="journal article" date="2019" name="Int. J. Syst. Evol. Microbiol.">
        <title>The Global Catalogue of Microorganisms (GCM) 10K type strain sequencing project: providing services to taxonomists for standard genome sequencing and annotation.</title>
        <authorList>
            <consortium name="The Broad Institute Genomics Platform"/>
            <consortium name="The Broad Institute Genome Sequencing Center for Infectious Disease"/>
            <person name="Wu L."/>
            <person name="Ma J."/>
        </authorList>
    </citation>
    <scope>NUCLEOTIDE SEQUENCE [LARGE SCALE GENOMIC DNA]</scope>
    <source>
        <strain evidence="2">LMG 24813</strain>
    </source>
</reference>
<dbReference type="RefSeq" id="WP_246600729.1">
    <property type="nucleotide sequence ID" value="NZ_JAHTBN010000007.1"/>
</dbReference>
<accession>A0ABV8NXE8</accession>
<gene>
    <name evidence="1" type="ORF">ACFOY1_11705</name>
</gene>
<dbReference type="Pfam" id="PF14384">
    <property type="entry name" value="BrnA_antitoxin"/>
    <property type="match status" value="1"/>
</dbReference>
<comment type="caution">
    <text evidence="1">The sequence shown here is derived from an EMBL/GenBank/DDBJ whole genome shotgun (WGS) entry which is preliminary data.</text>
</comment>
<evidence type="ECO:0000313" key="1">
    <source>
        <dbReference type="EMBL" id="MFC4201619.1"/>
    </source>
</evidence>
<dbReference type="InterPro" id="IPR025528">
    <property type="entry name" value="BrnA_antitoxin"/>
</dbReference>
<organism evidence="1 2">
    <name type="scientific">Candidimonas humi</name>
    <dbReference type="NCBI Taxonomy" id="683355"/>
    <lineage>
        <taxon>Bacteria</taxon>
        <taxon>Pseudomonadati</taxon>
        <taxon>Pseudomonadota</taxon>
        <taxon>Betaproteobacteria</taxon>
        <taxon>Burkholderiales</taxon>
        <taxon>Alcaligenaceae</taxon>
        <taxon>Candidimonas</taxon>
    </lineage>
</organism>
<evidence type="ECO:0000313" key="2">
    <source>
        <dbReference type="Proteomes" id="UP001595848"/>
    </source>
</evidence>
<dbReference type="Proteomes" id="UP001595848">
    <property type="component" value="Unassembled WGS sequence"/>
</dbReference>
<protein>
    <submittedName>
        <fullName evidence="1">BrnA antitoxin family protein</fullName>
    </submittedName>
</protein>
<sequence>MKALKKLDMEKVAKAIEADAGQALPGLRDSLAEAKAGKFAEIHTPAKIAKRRGRPVGSTQAVTKEAVKLRLDADVLEALRASGDGWQTRTNDMLRASLALAGKVAAAR</sequence>